<gene>
    <name evidence="1" type="ORF">RDB_LOCUS113333</name>
</gene>
<protein>
    <submittedName>
        <fullName evidence="1">Uncharacterized protein</fullName>
    </submittedName>
</protein>
<evidence type="ECO:0000313" key="2">
    <source>
        <dbReference type="Proteomes" id="UP000663843"/>
    </source>
</evidence>
<sequence length="158" mass="18638">MVSRLAYPDAPPSKLYEIYQQSRRQPIHAYGFYIDPVQLYHKKQDRRQSNRTGAHDLRLFMWETKQELFATGLHPLAVTTVPSPKQYRTISSTEGWLIILGTGFDKTPHVPISDELTQRVRDILETDELPAWWSMRLYEYAHPKIWIEDRAKIEVAQR</sequence>
<dbReference type="EMBL" id="CAJMWT010003705">
    <property type="protein sequence ID" value="CAE6477255.1"/>
    <property type="molecule type" value="Genomic_DNA"/>
</dbReference>
<accession>A0A8H3CAX7</accession>
<evidence type="ECO:0000313" key="1">
    <source>
        <dbReference type="EMBL" id="CAE6477255.1"/>
    </source>
</evidence>
<comment type="caution">
    <text evidence="1">The sequence shown here is derived from an EMBL/GenBank/DDBJ whole genome shotgun (WGS) entry which is preliminary data.</text>
</comment>
<proteinExistence type="predicted"/>
<dbReference type="AlphaFoldDB" id="A0A8H3CAX7"/>
<organism evidence="1 2">
    <name type="scientific">Rhizoctonia solani</name>
    <dbReference type="NCBI Taxonomy" id="456999"/>
    <lineage>
        <taxon>Eukaryota</taxon>
        <taxon>Fungi</taxon>
        <taxon>Dikarya</taxon>
        <taxon>Basidiomycota</taxon>
        <taxon>Agaricomycotina</taxon>
        <taxon>Agaricomycetes</taxon>
        <taxon>Cantharellales</taxon>
        <taxon>Ceratobasidiaceae</taxon>
        <taxon>Rhizoctonia</taxon>
    </lineage>
</organism>
<dbReference type="Proteomes" id="UP000663843">
    <property type="component" value="Unassembled WGS sequence"/>
</dbReference>
<name>A0A8H3CAX7_9AGAM</name>
<reference evidence="1" key="1">
    <citation type="submission" date="2021-01" db="EMBL/GenBank/DDBJ databases">
        <authorList>
            <person name="Kaushik A."/>
        </authorList>
    </citation>
    <scope>NUCLEOTIDE SEQUENCE</scope>
    <source>
        <strain evidence="1">AG2-2IIIB</strain>
    </source>
</reference>